<dbReference type="Gene3D" id="3.20.10.10">
    <property type="entry name" value="D-amino Acid Aminotransferase, subunit A, domain 2"/>
    <property type="match status" value="1"/>
</dbReference>
<evidence type="ECO:0000256" key="2">
    <source>
        <dbReference type="ARBA" id="ARBA00003109"/>
    </source>
</evidence>
<evidence type="ECO:0000256" key="1">
    <source>
        <dbReference type="ARBA" id="ARBA00001933"/>
    </source>
</evidence>
<comment type="pathway">
    <text evidence="3 17">Amino-acid biosynthesis; L-isoleucine biosynthesis; L-isoleucine from 2-oxobutanoate: step 4/4.</text>
</comment>
<dbReference type="InterPro" id="IPR018300">
    <property type="entry name" value="Aminotrans_IV_CS"/>
</dbReference>
<organism evidence="18 19">
    <name type="scientific">Pannonibacter tanglangensis</name>
    <dbReference type="NCBI Taxonomy" id="2750084"/>
    <lineage>
        <taxon>Bacteria</taxon>
        <taxon>Pseudomonadati</taxon>
        <taxon>Pseudomonadota</taxon>
        <taxon>Alphaproteobacteria</taxon>
        <taxon>Hyphomicrobiales</taxon>
        <taxon>Stappiaceae</taxon>
        <taxon>Pannonibacter</taxon>
    </lineage>
</organism>
<dbReference type="NCBIfam" id="NF005726">
    <property type="entry name" value="PRK07544.1"/>
    <property type="match status" value="1"/>
</dbReference>
<dbReference type="EC" id="2.6.1.42" evidence="17"/>
<dbReference type="InterPro" id="IPR043131">
    <property type="entry name" value="BCAT-like_N"/>
</dbReference>
<dbReference type="Gene3D" id="3.30.470.10">
    <property type="match status" value="1"/>
</dbReference>
<dbReference type="InterPro" id="IPR001544">
    <property type="entry name" value="Aminotrans_IV"/>
</dbReference>
<dbReference type="UniPathway" id="UPA00047">
    <property type="reaction ID" value="UER00058"/>
</dbReference>
<dbReference type="PANTHER" id="PTHR42743:SF11">
    <property type="entry name" value="AMINODEOXYCHORISMATE LYASE"/>
    <property type="match status" value="1"/>
</dbReference>
<comment type="catalytic activity">
    <reaction evidence="13 17">
        <text>L-isoleucine + 2-oxoglutarate = (S)-3-methyl-2-oxopentanoate + L-glutamate</text>
        <dbReference type="Rhea" id="RHEA:24801"/>
        <dbReference type="ChEBI" id="CHEBI:16810"/>
        <dbReference type="ChEBI" id="CHEBI:29985"/>
        <dbReference type="ChEBI" id="CHEBI:35146"/>
        <dbReference type="ChEBI" id="CHEBI:58045"/>
        <dbReference type="EC" id="2.6.1.42"/>
    </reaction>
</comment>
<dbReference type="GO" id="GO:0004084">
    <property type="term" value="F:branched-chain-amino-acid transaminase activity"/>
    <property type="evidence" value="ECO:0007669"/>
    <property type="project" value="UniProtKB-EC"/>
</dbReference>
<dbReference type="Pfam" id="PF01063">
    <property type="entry name" value="Aminotran_4"/>
    <property type="match status" value="1"/>
</dbReference>
<keyword evidence="9 17" id="KW-0808">Transferase</keyword>
<dbReference type="UniPathway" id="UPA00048">
    <property type="reaction ID" value="UER00073"/>
</dbReference>
<dbReference type="UniPathway" id="UPA00049">
    <property type="reaction ID" value="UER00062"/>
</dbReference>
<dbReference type="InterPro" id="IPR050571">
    <property type="entry name" value="Class-IV_PLP-Dep_Aminotrnsfr"/>
</dbReference>
<comment type="caution">
    <text evidence="18">The sequence shown here is derived from an EMBL/GenBank/DDBJ whole genome shotgun (WGS) entry which is preliminary data.</text>
</comment>
<keyword evidence="10 16" id="KW-0663">Pyridoxal phosphate</keyword>
<name>A0A7X5EZG5_9HYPH</name>
<evidence type="ECO:0000256" key="15">
    <source>
        <dbReference type="RuleBase" id="RU004106"/>
    </source>
</evidence>
<evidence type="ECO:0000256" key="9">
    <source>
        <dbReference type="ARBA" id="ARBA00022679"/>
    </source>
</evidence>
<evidence type="ECO:0000256" key="10">
    <source>
        <dbReference type="ARBA" id="ARBA00022898"/>
    </source>
</evidence>
<dbReference type="NCBIfam" id="TIGR01122">
    <property type="entry name" value="ilvE_I"/>
    <property type="match status" value="1"/>
</dbReference>
<dbReference type="GO" id="GO:0009098">
    <property type="term" value="P:L-leucine biosynthetic process"/>
    <property type="evidence" value="ECO:0007669"/>
    <property type="project" value="UniProtKB-UniPathway"/>
</dbReference>
<keyword evidence="11 17" id="KW-0100">Branched-chain amino acid biosynthesis</keyword>
<dbReference type="EMBL" id="JAABLQ010000001">
    <property type="protein sequence ID" value="NBN76918.1"/>
    <property type="molecule type" value="Genomic_DNA"/>
</dbReference>
<dbReference type="PROSITE" id="PS00770">
    <property type="entry name" value="AA_TRANSFER_CLASS_4"/>
    <property type="match status" value="1"/>
</dbReference>
<dbReference type="NCBIfam" id="NF005146">
    <property type="entry name" value="PRK06606.1"/>
    <property type="match status" value="1"/>
</dbReference>
<comment type="pathway">
    <text evidence="5 17">Amino-acid biosynthesis; L-leucine biosynthesis; L-leucine from 3-methyl-2-oxobutanoate: step 4/4.</text>
</comment>
<evidence type="ECO:0000256" key="13">
    <source>
        <dbReference type="ARBA" id="ARBA00048798"/>
    </source>
</evidence>
<evidence type="ECO:0000313" key="18">
    <source>
        <dbReference type="EMBL" id="NBN76918.1"/>
    </source>
</evidence>
<evidence type="ECO:0000256" key="12">
    <source>
        <dbReference type="ARBA" id="ARBA00048212"/>
    </source>
</evidence>
<evidence type="ECO:0000256" key="5">
    <source>
        <dbReference type="ARBA" id="ARBA00005072"/>
    </source>
</evidence>
<comment type="function">
    <text evidence="2 17">Acts on leucine, isoleucine and valine.</text>
</comment>
<dbReference type="AlphaFoldDB" id="A0A7X5EZG5"/>
<comment type="pathway">
    <text evidence="4 17">Amino-acid biosynthesis; L-valine biosynthesis; L-valine from pyruvate: step 4/4.</text>
</comment>
<dbReference type="InterPro" id="IPR043132">
    <property type="entry name" value="BCAT-like_C"/>
</dbReference>
<protein>
    <recommendedName>
        <fullName evidence="17">Branched-chain-amino-acid aminotransferase</fullName>
        <shortName evidence="17">BCAT</shortName>
        <ecNumber evidence="17">2.6.1.42</ecNumber>
    </recommendedName>
</protein>
<evidence type="ECO:0000256" key="11">
    <source>
        <dbReference type="ARBA" id="ARBA00023304"/>
    </source>
</evidence>
<dbReference type="InterPro" id="IPR036038">
    <property type="entry name" value="Aminotransferase-like"/>
</dbReference>
<evidence type="ECO:0000256" key="16">
    <source>
        <dbReference type="RuleBase" id="RU004516"/>
    </source>
</evidence>
<evidence type="ECO:0000256" key="17">
    <source>
        <dbReference type="RuleBase" id="RU364094"/>
    </source>
</evidence>
<dbReference type="GO" id="GO:0009097">
    <property type="term" value="P:isoleucine biosynthetic process"/>
    <property type="evidence" value="ECO:0007669"/>
    <property type="project" value="UniProtKB-UniPathway"/>
</dbReference>
<dbReference type="Proteomes" id="UP000586722">
    <property type="component" value="Unassembled WGS sequence"/>
</dbReference>
<comment type="similarity">
    <text evidence="6 15">Belongs to the class-IV pyridoxal-phosphate-dependent aminotransferase family.</text>
</comment>
<evidence type="ECO:0000256" key="3">
    <source>
        <dbReference type="ARBA" id="ARBA00004824"/>
    </source>
</evidence>
<dbReference type="GO" id="GO:0009099">
    <property type="term" value="P:L-valine biosynthetic process"/>
    <property type="evidence" value="ECO:0007669"/>
    <property type="project" value="UniProtKB-UniPathway"/>
</dbReference>
<dbReference type="FunFam" id="3.20.10.10:FF:000002">
    <property type="entry name" value="D-alanine aminotransferase"/>
    <property type="match status" value="1"/>
</dbReference>
<proteinExistence type="inferred from homology"/>
<evidence type="ECO:0000256" key="7">
    <source>
        <dbReference type="ARBA" id="ARBA00022576"/>
    </source>
</evidence>
<evidence type="ECO:0000256" key="6">
    <source>
        <dbReference type="ARBA" id="ARBA00009320"/>
    </source>
</evidence>
<accession>A0A7X5EZG5</accession>
<keyword evidence="19" id="KW-1185">Reference proteome</keyword>
<evidence type="ECO:0000256" key="8">
    <source>
        <dbReference type="ARBA" id="ARBA00022605"/>
    </source>
</evidence>
<dbReference type="InterPro" id="IPR005785">
    <property type="entry name" value="B_amino_transI"/>
</dbReference>
<comment type="catalytic activity">
    <reaction evidence="12 17">
        <text>L-valine + 2-oxoglutarate = 3-methyl-2-oxobutanoate + L-glutamate</text>
        <dbReference type="Rhea" id="RHEA:24813"/>
        <dbReference type="ChEBI" id="CHEBI:11851"/>
        <dbReference type="ChEBI" id="CHEBI:16810"/>
        <dbReference type="ChEBI" id="CHEBI:29985"/>
        <dbReference type="ChEBI" id="CHEBI:57762"/>
        <dbReference type="EC" id="2.6.1.42"/>
    </reaction>
</comment>
<comment type="cofactor">
    <cofactor evidence="1 16">
        <name>pyridoxal 5'-phosphate</name>
        <dbReference type="ChEBI" id="CHEBI:597326"/>
    </cofactor>
</comment>
<dbReference type="PANTHER" id="PTHR42743">
    <property type="entry name" value="AMINO-ACID AMINOTRANSFERASE"/>
    <property type="match status" value="1"/>
</dbReference>
<comment type="catalytic activity">
    <reaction evidence="14 17">
        <text>L-leucine + 2-oxoglutarate = 4-methyl-2-oxopentanoate + L-glutamate</text>
        <dbReference type="Rhea" id="RHEA:18321"/>
        <dbReference type="ChEBI" id="CHEBI:16810"/>
        <dbReference type="ChEBI" id="CHEBI:17865"/>
        <dbReference type="ChEBI" id="CHEBI:29985"/>
        <dbReference type="ChEBI" id="CHEBI:57427"/>
        <dbReference type="EC" id="2.6.1.42"/>
    </reaction>
</comment>
<dbReference type="SUPFAM" id="SSF56752">
    <property type="entry name" value="D-aminoacid aminotransferase-like PLP-dependent enzymes"/>
    <property type="match status" value="1"/>
</dbReference>
<keyword evidence="8 17" id="KW-0028">Amino-acid biosynthesis</keyword>
<reference evidence="19" key="1">
    <citation type="submission" date="2020-01" db="EMBL/GenBank/DDBJ databases">
        <authorList>
            <person name="Fang Y."/>
            <person name="Sun R."/>
            <person name="Nie L."/>
            <person name="He J."/>
            <person name="Hao L."/>
            <person name="Wang L."/>
            <person name="Su S."/>
            <person name="Lv E."/>
            <person name="Zhang Z."/>
            <person name="Xie R."/>
            <person name="Liu H."/>
        </authorList>
    </citation>
    <scope>NUCLEOTIDE SEQUENCE [LARGE SCALE GENOMIC DNA]</scope>
    <source>
        <strain evidence="19">XCT-53</strain>
    </source>
</reference>
<evidence type="ECO:0000313" key="19">
    <source>
        <dbReference type="Proteomes" id="UP000586722"/>
    </source>
</evidence>
<dbReference type="RefSeq" id="WP_161707680.1">
    <property type="nucleotide sequence ID" value="NZ_JAABLQ010000001.1"/>
</dbReference>
<sequence>MAAVPFDQRDGVIWYDGVFVPWSEAKLHVLTHGLHYASSVFEGERAYGGRIFKSEEHTERLHASADMLGFRIPFDSATINTAKEELLRRMNLVDAYLRPVAWRGSEMMGVSARHNTIHLAIAAWEWPSYFKPEEKLKGIRLDMAKYRRPDPATAPYKSKAAGLYMICTLSKHEAENKGYADALMLDWRGQVAEATGANVFFVQDGRIHTPKPDCFLDGITRRTVIGLARARGFEVIERVILPEELGGFEQCFLTGTAAEVTPVSEIGPYSFTVGDITTTLLRDYDALVRGQADQLNAAE</sequence>
<keyword evidence="7 17" id="KW-0032">Aminotransferase</keyword>
<evidence type="ECO:0000256" key="4">
    <source>
        <dbReference type="ARBA" id="ARBA00004931"/>
    </source>
</evidence>
<gene>
    <name evidence="17" type="primary">ilvE</name>
    <name evidence="18" type="ORF">GWI72_01400</name>
</gene>
<evidence type="ECO:0000256" key="14">
    <source>
        <dbReference type="ARBA" id="ARBA00049229"/>
    </source>
</evidence>